<gene>
    <name evidence="2" type="ORF">COLO4_27221</name>
</gene>
<proteinExistence type="predicted"/>
<feature type="compositionally biased region" description="Basic and acidic residues" evidence="1">
    <location>
        <begin position="271"/>
        <end position="285"/>
    </location>
</feature>
<dbReference type="Proteomes" id="UP000187203">
    <property type="component" value="Unassembled WGS sequence"/>
</dbReference>
<name>A0A1R3HS36_9ROSI</name>
<evidence type="ECO:0000313" key="2">
    <source>
        <dbReference type="EMBL" id="OMO73197.1"/>
    </source>
</evidence>
<feature type="region of interest" description="Disordered" evidence="1">
    <location>
        <begin position="242"/>
        <end position="285"/>
    </location>
</feature>
<protein>
    <submittedName>
        <fullName evidence="2">Uncharacterized protein</fullName>
    </submittedName>
</protein>
<sequence>MASSPYTPNHAQLTWKPKVVIPNLASPQVKRAVPESDAVPSNSDLEMALNAINSLLTHMNLSIMKIPDSIVEDINIMCSSPRLEPQLAQFWRSFLDGFRSFATEYAEVTRSLTQLRMAKAEHSTCRSIIELEIIKFQELCLSSYQEFLLKKQLIKLQAESAEIEAKIVALAANREKIAVAKSKYIEELADSFLKIDVNKINEEIETKSLHLAVLNMMFDSWKGKIPYIFEISNLRESREDDEVSFEDYDCPESPCSSVQCDVQEDDDNDNESTKKEEEKAEKIPS</sequence>
<keyword evidence="3" id="KW-1185">Reference proteome</keyword>
<dbReference type="EMBL" id="AWUE01019504">
    <property type="protein sequence ID" value="OMO73197.1"/>
    <property type="molecule type" value="Genomic_DNA"/>
</dbReference>
<dbReference type="AlphaFoldDB" id="A0A1R3HS36"/>
<evidence type="ECO:0000313" key="3">
    <source>
        <dbReference type="Proteomes" id="UP000187203"/>
    </source>
</evidence>
<evidence type="ECO:0000256" key="1">
    <source>
        <dbReference type="SAM" id="MobiDB-lite"/>
    </source>
</evidence>
<comment type="caution">
    <text evidence="2">The sequence shown here is derived from an EMBL/GenBank/DDBJ whole genome shotgun (WGS) entry which is preliminary data.</text>
</comment>
<organism evidence="2 3">
    <name type="scientific">Corchorus olitorius</name>
    <dbReference type="NCBI Taxonomy" id="93759"/>
    <lineage>
        <taxon>Eukaryota</taxon>
        <taxon>Viridiplantae</taxon>
        <taxon>Streptophyta</taxon>
        <taxon>Embryophyta</taxon>
        <taxon>Tracheophyta</taxon>
        <taxon>Spermatophyta</taxon>
        <taxon>Magnoliopsida</taxon>
        <taxon>eudicotyledons</taxon>
        <taxon>Gunneridae</taxon>
        <taxon>Pentapetalae</taxon>
        <taxon>rosids</taxon>
        <taxon>malvids</taxon>
        <taxon>Malvales</taxon>
        <taxon>Malvaceae</taxon>
        <taxon>Grewioideae</taxon>
        <taxon>Apeibeae</taxon>
        <taxon>Corchorus</taxon>
    </lineage>
</organism>
<reference evidence="3" key="1">
    <citation type="submission" date="2013-09" db="EMBL/GenBank/DDBJ databases">
        <title>Corchorus olitorius genome sequencing.</title>
        <authorList>
            <person name="Alam M."/>
            <person name="Haque M.S."/>
            <person name="Islam M.S."/>
            <person name="Emdad E.M."/>
            <person name="Islam M.M."/>
            <person name="Ahmed B."/>
            <person name="Halim A."/>
            <person name="Hossen Q.M.M."/>
            <person name="Hossain M.Z."/>
            <person name="Ahmed R."/>
            <person name="Khan M.M."/>
            <person name="Islam R."/>
            <person name="Rashid M.M."/>
            <person name="Khan S.A."/>
            <person name="Rahman M.S."/>
            <person name="Alam M."/>
            <person name="Yahiya A.S."/>
            <person name="Khan M.S."/>
            <person name="Azam M.S."/>
            <person name="Haque T."/>
            <person name="Lashkar M.Z.H."/>
            <person name="Akhand A.I."/>
            <person name="Morshed G."/>
            <person name="Roy S."/>
            <person name="Uddin K.S."/>
            <person name="Rabeya T."/>
            <person name="Hossain A.S."/>
            <person name="Chowdhury A."/>
            <person name="Snigdha A.R."/>
            <person name="Mortoza M.S."/>
            <person name="Matin S.A."/>
            <person name="Hoque S.M.E."/>
            <person name="Islam M.K."/>
            <person name="Roy D.K."/>
            <person name="Haider R."/>
            <person name="Moosa M.M."/>
            <person name="Elias S.M."/>
            <person name="Hasan A.M."/>
            <person name="Jahan S."/>
            <person name="Shafiuddin M."/>
            <person name="Mahmood N."/>
            <person name="Shommy N.S."/>
        </authorList>
    </citation>
    <scope>NUCLEOTIDE SEQUENCE [LARGE SCALE GENOMIC DNA]</scope>
    <source>
        <strain evidence="3">cv. O-4</strain>
    </source>
</reference>
<accession>A0A1R3HS36</accession>